<evidence type="ECO:0000256" key="4">
    <source>
        <dbReference type="ARBA" id="ARBA00017871"/>
    </source>
</evidence>
<dbReference type="SUPFAM" id="SSF54373">
    <property type="entry name" value="FAD-linked reductases, C-terminal domain"/>
    <property type="match status" value="1"/>
</dbReference>
<dbReference type="InterPro" id="IPR050281">
    <property type="entry name" value="Flavin_monoamine_oxidase"/>
</dbReference>
<dbReference type="GO" id="GO:0001716">
    <property type="term" value="F:L-amino-acid oxidase activity"/>
    <property type="evidence" value="ECO:0007669"/>
    <property type="project" value="TreeGrafter"/>
</dbReference>
<comment type="catalytic activity">
    <reaction evidence="6">
        <text>L-tryptophan + O2 = indole-3-acetamide + CO2 + H2O</text>
        <dbReference type="Rhea" id="RHEA:16165"/>
        <dbReference type="ChEBI" id="CHEBI:15377"/>
        <dbReference type="ChEBI" id="CHEBI:15379"/>
        <dbReference type="ChEBI" id="CHEBI:16031"/>
        <dbReference type="ChEBI" id="CHEBI:16526"/>
        <dbReference type="ChEBI" id="CHEBI:57912"/>
        <dbReference type="EC" id="1.13.12.3"/>
    </reaction>
</comment>
<dbReference type="PANTHER" id="PTHR10742">
    <property type="entry name" value="FLAVIN MONOAMINE OXIDASE"/>
    <property type="match status" value="1"/>
</dbReference>
<dbReference type="Gene3D" id="3.50.50.60">
    <property type="entry name" value="FAD/NAD(P)-binding domain"/>
    <property type="match status" value="1"/>
</dbReference>
<evidence type="ECO:0000256" key="6">
    <source>
        <dbReference type="ARBA" id="ARBA00047321"/>
    </source>
</evidence>
<dbReference type="EMBL" id="FNTJ01000001">
    <property type="protein sequence ID" value="SEB82978.1"/>
    <property type="molecule type" value="Genomic_DNA"/>
</dbReference>
<keyword evidence="5" id="KW-0073">Auxin biosynthesis</keyword>
<dbReference type="GO" id="GO:0009063">
    <property type="term" value="P:amino acid catabolic process"/>
    <property type="evidence" value="ECO:0007669"/>
    <property type="project" value="TreeGrafter"/>
</dbReference>
<evidence type="ECO:0000256" key="5">
    <source>
        <dbReference type="ARBA" id="ARBA00023070"/>
    </source>
</evidence>
<sequence length="589" mass="66004">MSASDRKGIPMKTPELELDVAVVGGGASGTYSAWRLQHEQGEKLRVGLFEYSDRIGGRLFSINLPGLPNVVAEVGGMRYIPGPGGHVLVDNLVKQLRLPSQPFPMGAPPPVGSLNNLFYLRGKRFRYRDFKEAPHKIPYDLAWSERGFGPEDLQVKVMNYVYPGFDQLSLCQQMQVKVFGKEIWRYGFWDLLYRVMSNEGYQFMKDAGGYDANVANASAVTQLPATEYSDNTVFLTLTKGFQSLPLSLAAKFAKLPGLLPAKQRVQMNQRLVKISYAKDRDFPYRLHFQSTVTEDGNTRDTTGSQVVKARQIILAMPRRALELIEAPLFDDPWLKENLGSVLMQSAFKLFLAYEQPWWRSLGLVAGRSVTDLPVRQVYYMGTECEQPGGEPSLNSLLMASYNDIGTVPFWKGLEGGAPFVGHVPSSHAGQLQATEVVPRCQFQVSDEMVRVAQMQVTQVHDQVELPRPYSAVYHAWDADPYGGGWHEWKANYRIEQILYRMRKPVADQQIHIVGEAYSMGQGWVEGALTVAESTLQEFFGLKRPNWLPKNYDLLPALTPDDGALPCQDCGKTLNAVTTFAYEGIDHGQQ</sequence>
<proteinExistence type="inferred from homology"/>
<accession>A0A1H4MJU5</accession>
<gene>
    <name evidence="8" type="ORF">SAMN05216178_2421</name>
</gene>
<evidence type="ECO:0000313" key="8">
    <source>
        <dbReference type="EMBL" id="SEB82978.1"/>
    </source>
</evidence>
<comment type="similarity">
    <text evidence="2">Belongs to the tryptophan 2-monooxygenase family.</text>
</comment>
<reference evidence="9" key="1">
    <citation type="submission" date="2016-10" db="EMBL/GenBank/DDBJ databases">
        <authorList>
            <person name="Varghese N."/>
            <person name="Submissions S."/>
        </authorList>
    </citation>
    <scope>NUCLEOTIDE SEQUENCE [LARGE SCALE GENOMIC DNA]</scope>
    <source>
        <strain evidence="9">DSM 9751</strain>
    </source>
</reference>
<dbReference type="Proteomes" id="UP000198982">
    <property type="component" value="Unassembled WGS sequence"/>
</dbReference>
<dbReference type="Pfam" id="PF01593">
    <property type="entry name" value="Amino_oxidase"/>
    <property type="match status" value="1"/>
</dbReference>
<evidence type="ECO:0000313" key="9">
    <source>
        <dbReference type="Proteomes" id="UP000198982"/>
    </source>
</evidence>
<name>A0A1H4MJU5_9PSED</name>
<evidence type="ECO:0000256" key="3">
    <source>
        <dbReference type="ARBA" id="ARBA00012535"/>
    </source>
</evidence>
<protein>
    <recommendedName>
        <fullName evidence="4">Tryptophan 2-monooxygenase</fullName>
        <ecNumber evidence="3">1.13.12.3</ecNumber>
    </recommendedName>
</protein>
<keyword evidence="9" id="KW-1185">Reference proteome</keyword>
<feature type="domain" description="Amine oxidase" evidence="7">
    <location>
        <begin position="32"/>
        <end position="529"/>
    </location>
</feature>
<comment type="pathway">
    <text evidence="1">Plant hormone metabolism; auxin biosynthesis.</text>
</comment>
<organism evidence="8 9">
    <name type="scientific">Pseudomonas saponiphila</name>
    <dbReference type="NCBI Taxonomy" id="556534"/>
    <lineage>
        <taxon>Bacteria</taxon>
        <taxon>Pseudomonadati</taxon>
        <taxon>Pseudomonadota</taxon>
        <taxon>Gammaproteobacteria</taxon>
        <taxon>Pseudomonadales</taxon>
        <taxon>Pseudomonadaceae</taxon>
        <taxon>Pseudomonas</taxon>
    </lineage>
</organism>
<evidence type="ECO:0000256" key="1">
    <source>
        <dbReference type="ARBA" id="ARBA00004814"/>
    </source>
</evidence>
<evidence type="ECO:0000259" key="7">
    <source>
        <dbReference type="Pfam" id="PF01593"/>
    </source>
</evidence>
<evidence type="ECO:0000256" key="2">
    <source>
        <dbReference type="ARBA" id="ARBA00005833"/>
    </source>
</evidence>
<dbReference type="InterPro" id="IPR036188">
    <property type="entry name" value="FAD/NAD-bd_sf"/>
</dbReference>
<dbReference type="PANTHER" id="PTHR10742:SF342">
    <property type="entry name" value="AMINE OXIDASE"/>
    <property type="match status" value="1"/>
</dbReference>
<dbReference type="GO" id="GO:0009851">
    <property type="term" value="P:auxin biosynthetic process"/>
    <property type="evidence" value="ECO:0007669"/>
    <property type="project" value="UniProtKB-KW"/>
</dbReference>
<dbReference type="EC" id="1.13.12.3" evidence="3"/>
<dbReference type="SUPFAM" id="SSF51905">
    <property type="entry name" value="FAD/NAD(P)-binding domain"/>
    <property type="match status" value="1"/>
</dbReference>
<dbReference type="InterPro" id="IPR002937">
    <property type="entry name" value="Amino_oxidase"/>
</dbReference>
<dbReference type="GO" id="GO:0050361">
    <property type="term" value="F:tryptophan 2-monooxygenase activity"/>
    <property type="evidence" value="ECO:0007669"/>
    <property type="project" value="UniProtKB-EC"/>
</dbReference>
<dbReference type="AlphaFoldDB" id="A0A1H4MJU5"/>